<evidence type="ECO:0000313" key="8">
    <source>
        <dbReference type="Proteomes" id="UP001154282"/>
    </source>
</evidence>
<dbReference type="GO" id="GO:0003677">
    <property type="term" value="F:DNA binding"/>
    <property type="evidence" value="ECO:0007669"/>
    <property type="project" value="UniProtKB-KW"/>
</dbReference>
<dbReference type="AlphaFoldDB" id="A0AAV0M2Q9"/>
<dbReference type="CDD" id="cd10017">
    <property type="entry name" value="B3_DNA"/>
    <property type="match status" value="1"/>
</dbReference>
<evidence type="ECO:0000259" key="6">
    <source>
        <dbReference type="PROSITE" id="PS50863"/>
    </source>
</evidence>
<dbReference type="Proteomes" id="UP001154282">
    <property type="component" value="Unassembled WGS sequence"/>
</dbReference>
<dbReference type="EMBL" id="CAMGYJ010000006">
    <property type="protein sequence ID" value="CAI0440219.1"/>
    <property type="molecule type" value="Genomic_DNA"/>
</dbReference>
<keyword evidence="2" id="KW-0805">Transcription regulation</keyword>
<protein>
    <recommendedName>
        <fullName evidence="6">TF-B3 domain-containing protein</fullName>
    </recommendedName>
</protein>
<dbReference type="SUPFAM" id="SSF101936">
    <property type="entry name" value="DNA-binding pseudobarrel domain"/>
    <property type="match status" value="1"/>
</dbReference>
<keyword evidence="5" id="KW-0539">Nucleus</keyword>
<name>A0AAV0M2Q9_9ROSI</name>
<organism evidence="7 8">
    <name type="scientific">Linum tenue</name>
    <dbReference type="NCBI Taxonomy" id="586396"/>
    <lineage>
        <taxon>Eukaryota</taxon>
        <taxon>Viridiplantae</taxon>
        <taxon>Streptophyta</taxon>
        <taxon>Embryophyta</taxon>
        <taxon>Tracheophyta</taxon>
        <taxon>Spermatophyta</taxon>
        <taxon>Magnoliopsida</taxon>
        <taxon>eudicotyledons</taxon>
        <taxon>Gunneridae</taxon>
        <taxon>Pentapetalae</taxon>
        <taxon>rosids</taxon>
        <taxon>fabids</taxon>
        <taxon>Malpighiales</taxon>
        <taxon>Linaceae</taxon>
        <taxon>Linum</taxon>
    </lineage>
</organism>
<evidence type="ECO:0000256" key="5">
    <source>
        <dbReference type="ARBA" id="ARBA00023242"/>
    </source>
</evidence>
<comment type="subcellular location">
    <subcellularLocation>
        <location evidence="1">Nucleus</location>
    </subcellularLocation>
</comment>
<feature type="domain" description="TF-B3" evidence="6">
    <location>
        <begin position="52"/>
        <end position="128"/>
    </location>
</feature>
<evidence type="ECO:0000256" key="1">
    <source>
        <dbReference type="ARBA" id="ARBA00004123"/>
    </source>
</evidence>
<evidence type="ECO:0000256" key="2">
    <source>
        <dbReference type="ARBA" id="ARBA00023015"/>
    </source>
</evidence>
<keyword evidence="3" id="KW-0238">DNA-binding</keyword>
<evidence type="ECO:0000313" key="7">
    <source>
        <dbReference type="EMBL" id="CAI0440219.1"/>
    </source>
</evidence>
<dbReference type="GO" id="GO:0005634">
    <property type="term" value="C:nucleus"/>
    <property type="evidence" value="ECO:0007669"/>
    <property type="project" value="UniProtKB-SubCell"/>
</dbReference>
<keyword evidence="8" id="KW-1185">Reference proteome</keyword>
<dbReference type="InterPro" id="IPR015300">
    <property type="entry name" value="DNA-bd_pseudobarrel_sf"/>
</dbReference>
<dbReference type="PANTHER" id="PTHR31541">
    <property type="entry name" value="B3 DOMAIN PLANT PROTEIN-RELATED"/>
    <property type="match status" value="1"/>
</dbReference>
<dbReference type="InterPro" id="IPR003340">
    <property type="entry name" value="B3_DNA-bd"/>
</dbReference>
<sequence>MIQKKLFASDVDPSKARLSIPHKKLLPGVLNEEEEDVLRGARGGDEEVVGMKVKLVDPSLKVWEVTLKRWNMPKKGSGVVNYIYVLSSAWNDVVKANGLLEGEVVRLWGFRMGRGDPGRLGLALVRVDQLER</sequence>
<accession>A0AAV0M2Q9</accession>
<evidence type="ECO:0000256" key="4">
    <source>
        <dbReference type="ARBA" id="ARBA00023163"/>
    </source>
</evidence>
<gene>
    <name evidence="7" type="ORF">LITE_LOCUS26442</name>
</gene>
<proteinExistence type="predicted"/>
<dbReference type="InterPro" id="IPR005508">
    <property type="entry name" value="At2g31720-like"/>
</dbReference>
<evidence type="ECO:0000256" key="3">
    <source>
        <dbReference type="ARBA" id="ARBA00023125"/>
    </source>
</evidence>
<dbReference type="PROSITE" id="PS50863">
    <property type="entry name" value="B3"/>
    <property type="match status" value="1"/>
</dbReference>
<dbReference type="PANTHER" id="PTHR31541:SF25">
    <property type="entry name" value="GAMMA-GLIADIN B"/>
    <property type="match status" value="1"/>
</dbReference>
<dbReference type="Pfam" id="PF03754">
    <property type="entry name" value="At2g31720-like"/>
    <property type="match status" value="1"/>
</dbReference>
<dbReference type="Gene3D" id="2.40.330.10">
    <property type="entry name" value="DNA-binding pseudobarrel domain"/>
    <property type="match status" value="1"/>
</dbReference>
<comment type="caution">
    <text evidence="7">The sequence shown here is derived from an EMBL/GenBank/DDBJ whole genome shotgun (WGS) entry which is preliminary data.</text>
</comment>
<keyword evidence="4" id="KW-0804">Transcription</keyword>
<reference evidence="7" key="1">
    <citation type="submission" date="2022-08" db="EMBL/GenBank/DDBJ databases">
        <authorList>
            <person name="Gutierrez-Valencia J."/>
        </authorList>
    </citation>
    <scope>NUCLEOTIDE SEQUENCE</scope>
</reference>